<dbReference type="Pfam" id="PF22752">
    <property type="entry name" value="DUF488-N3i"/>
    <property type="match status" value="1"/>
</dbReference>
<dbReference type="PANTHER" id="PTHR36849">
    <property type="entry name" value="CYTOPLASMIC PROTEIN-RELATED"/>
    <property type="match status" value="1"/>
</dbReference>
<dbReference type="Proteomes" id="UP000316093">
    <property type="component" value="Chromosome"/>
</dbReference>
<dbReference type="OrthoDB" id="9790745at2"/>
<sequence>MASHRTTFVIKPVRDEPAPDDGRRVLVDRLWPRGVSRERAALDDWWKDIAPTPELRVWFNHQEERFAEFTDRYLAELKANPFVKEARAGSPPGRTTLLYGARDHAVNHAVVLARFLNHAR</sequence>
<dbReference type="InterPro" id="IPR052552">
    <property type="entry name" value="YeaO-like"/>
</dbReference>
<protein>
    <submittedName>
        <fullName evidence="1">DUF488 family protein</fullName>
    </submittedName>
</protein>
<organism evidence="1 2">
    <name type="scientific">Luteibacter pinisoli</name>
    <dbReference type="NCBI Taxonomy" id="2589080"/>
    <lineage>
        <taxon>Bacteria</taxon>
        <taxon>Pseudomonadati</taxon>
        <taxon>Pseudomonadota</taxon>
        <taxon>Gammaproteobacteria</taxon>
        <taxon>Lysobacterales</taxon>
        <taxon>Rhodanobacteraceae</taxon>
        <taxon>Luteibacter</taxon>
    </lineage>
</organism>
<evidence type="ECO:0000313" key="1">
    <source>
        <dbReference type="EMBL" id="QDE39539.1"/>
    </source>
</evidence>
<dbReference type="PANTHER" id="PTHR36849:SF1">
    <property type="entry name" value="CYTOPLASMIC PROTEIN"/>
    <property type="match status" value="1"/>
</dbReference>
<evidence type="ECO:0000313" key="2">
    <source>
        <dbReference type="Proteomes" id="UP000316093"/>
    </source>
</evidence>
<dbReference type="EMBL" id="CP041046">
    <property type="protein sequence ID" value="QDE39539.1"/>
    <property type="molecule type" value="Genomic_DNA"/>
</dbReference>
<dbReference type="RefSeq" id="WP_139982315.1">
    <property type="nucleotide sequence ID" value="NZ_CP041046.1"/>
</dbReference>
<dbReference type="AlphaFoldDB" id="A0A4Y5Z4R4"/>
<accession>A0A4Y5Z4R4</accession>
<name>A0A4Y5Z4R4_9GAMM</name>
<gene>
    <name evidence="1" type="ORF">FIV34_10160</name>
</gene>
<dbReference type="KEGG" id="lpy:FIV34_10160"/>
<reference evidence="1 2" key="1">
    <citation type="submission" date="2019-06" db="EMBL/GenBank/DDBJ databases">
        <title>A complete genome sequence for Luteibacter pinisoli MAH-14.</title>
        <authorList>
            <person name="Baltrus D.A."/>
        </authorList>
    </citation>
    <scope>NUCLEOTIDE SEQUENCE [LARGE SCALE GENOMIC DNA]</scope>
    <source>
        <strain evidence="1 2">MAH-14</strain>
    </source>
</reference>
<keyword evidence="2" id="KW-1185">Reference proteome</keyword>
<proteinExistence type="predicted"/>